<feature type="transmembrane region" description="Helical" evidence="8">
    <location>
        <begin position="525"/>
        <end position="543"/>
    </location>
</feature>
<evidence type="ECO:0000313" key="10">
    <source>
        <dbReference type="EMBL" id="KAK0512334.1"/>
    </source>
</evidence>
<feature type="transmembrane region" description="Helical" evidence="8">
    <location>
        <begin position="183"/>
        <end position="201"/>
    </location>
</feature>
<dbReference type="NCBIfam" id="TIGR00879">
    <property type="entry name" value="SP"/>
    <property type="match status" value="1"/>
</dbReference>
<evidence type="ECO:0000256" key="5">
    <source>
        <dbReference type="ARBA" id="ARBA00022989"/>
    </source>
</evidence>
<feature type="transmembrane region" description="Helical" evidence="8">
    <location>
        <begin position="362"/>
        <end position="385"/>
    </location>
</feature>
<dbReference type="Gene3D" id="1.20.1250.20">
    <property type="entry name" value="MFS general substrate transporter like domains"/>
    <property type="match status" value="1"/>
</dbReference>
<feature type="transmembrane region" description="Helical" evidence="8">
    <location>
        <begin position="239"/>
        <end position="259"/>
    </location>
</feature>
<evidence type="ECO:0000256" key="8">
    <source>
        <dbReference type="SAM" id="Phobius"/>
    </source>
</evidence>
<gene>
    <name evidence="10" type="ORF">JMJ35_005462</name>
</gene>
<evidence type="ECO:0000256" key="7">
    <source>
        <dbReference type="RuleBase" id="RU003346"/>
    </source>
</evidence>
<keyword evidence="4 8" id="KW-0812">Transmembrane</keyword>
<evidence type="ECO:0000259" key="9">
    <source>
        <dbReference type="PROSITE" id="PS50850"/>
    </source>
</evidence>
<dbReference type="AlphaFoldDB" id="A0AA39R1V8"/>
<dbReference type="InterPro" id="IPR020846">
    <property type="entry name" value="MFS_dom"/>
</dbReference>
<dbReference type="GO" id="GO:0016020">
    <property type="term" value="C:membrane"/>
    <property type="evidence" value="ECO:0007669"/>
    <property type="project" value="UniProtKB-SubCell"/>
</dbReference>
<dbReference type="InterPro" id="IPR036259">
    <property type="entry name" value="MFS_trans_sf"/>
</dbReference>
<keyword evidence="3 7" id="KW-0813">Transport</keyword>
<dbReference type="PRINTS" id="PR00171">
    <property type="entry name" value="SUGRTRNSPORT"/>
</dbReference>
<dbReference type="InterPro" id="IPR050360">
    <property type="entry name" value="MFS_Sugar_Transporters"/>
</dbReference>
<dbReference type="EMBL" id="JAFEKC020000011">
    <property type="protein sequence ID" value="KAK0512334.1"/>
    <property type="molecule type" value="Genomic_DNA"/>
</dbReference>
<feature type="transmembrane region" description="Helical" evidence="8">
    <location>
        <begin position="108"/>
        <end position="126"/>
    </location>
</feature>
<keyword evidence="5 8" id="KW-1133">Transmembrane helix</keyword>
<evidence type="ECO:0000256" key="4">
    <source>
        <dbReference type="ARBA" id="ARBA00022692"/>
    </source>
</evidence>
<organism evidence="10 11">
    <name type="scientific">Cladonia borealis</name>
    <dbReference type="NCBI Taxonomy" id="184061"/>
    <lineage>
        <taxon>Eukaryota</taxon>
        <taxon>Fungi</taxon>
        <taxon>Dikarya</taxon>
        <taxon>Ascomycota</taxon>
        <taxon>Pezizomycotina</taxon>
        <taxon>Lecanoromycetes</taxon>
        <taxon>OSLEUM clade</taxon>
        <taxon>Lecanoromycetidae</taxon>
        <taxon>Lecanorales</taxon>
        <taxon>Lecanorineae</taxon>
        <taxon>Cladoniaceae</taxon>
        <taxon>Cladonia</taxon>
    </lineage>
</organism>
<feature type="domain" description="Major facilitator superfamily (MFS) profile" evidence="9">
    <location>
        <begin position="113"/>
        <end position="547"/>
    </location>
</feature>
<accession>A0AA39R1V8</accession>
<feature type="transmembrane region" description="Helical" evidence="8">
    <location>
        <begin position="207"/>
        <end position="227"/>
    </location>
</feature>
<feature type="transmembrane region" description="Helical" evidence="8">
    <location>
        <begin position="457"/>
        <end position="482"/>
    </location>
</feature>
<dbReference type="Proteomes" id="UP001166286">
    <property type="component" value="Unassembled WGS sequence"/>
</dbReference>
<dbReference type="FunFam" id="1.20.1250.20:FF:000090">
    <property type="entry name" value="MFS sugar transporter, putative"/>
    <property type="match status" value="1"/>
</dbReference>
<comment type="similarity">
    <text evidence="2 7">Belongs to the major facilitator superfamily. Sugar transporter (TC 2.A.1.1) family.</text>
</comment>
<keyword evidence="11" id="KW-1185">Reference proteome</keyword>
<dbReference type="SUPFAM" id="SSF103473">
    <property type="entry name" value="MFS general substrate transporter"/>
    <property type="match status" value="1"/>
</dbReference>
<evidence type="ECO:0000256" key="1">
    <source>
        <dbReference type="ARBA" id="ARBA00004141"/>
    </source>
</evidence>
<keyword evidence="6 8" id="KW-0472">Membrane</keyword>
<feature type="transmembrane region" description="Helical" evidence="8">
    <location>
        <begin position="430"/>
        <end position="451"/>
    </location>
</feature>
<evidence type="ECO:0000313" key="11">
    <source>
        <dbReference type="Proteomes" id="UP001166286"/>
    </source>
</evidence>
<feature type="transmembrane region" description="Helical" evidence="8">
    <location>
        <begin position="397"/>
        <end position="418"/>
    </location>
</feature>
<dbReference type="InterPro" id="IPR005829">
    <property type="entry name" value="Sugar_transporter_CS"/>
</dbReference>
<evidence type="ECO:0000256" key="3">
    <source>
        <dbReference type="ARBA" id="ARBA00022448"/>
    </source>
</evidence>
<comment type="caution">
    <text evidence="10">The sequence shown here is derived from an EMBL/GenBank/DDBJ whole genome shotgun (WGS) entry which is preliminary data.</text>
</comment>
<evidence type="ECO:0000256" key="6">
    <source>
        <dbReference type="ARBA" id="ARBA00023136"/>
    </source>
</evidence>
<dbReference type="PANTHER" id="PTHR48022:SF28">
    <property type="entry name" value="MAJOR FACILITATOR SUPERFAMILY (MFS) PROFILE DOMAIN-CONTAINING PROTEIN-RELATED"/>
    <property type="match status" value="1"/>
</dbReference>
<dbReference type="GO" id="GO:0005351">
    <property type="term" value="F:carbohydrate:proton symporter activity"/>
    <property type="evidence" value="ECO:0007669"/>
    <property type="project" value="TreeGrafter"/>
</dbReference>
<feature type="transmembrane region" description="Helical" evidence="8">
    <location>
        <begin position="271"/>
        <end position="292"/>
    </location>
</feature>
<protein>
    <recommendedName>
        <fullName evidence="9">Major facilitator superfamily (MFS) profile domain-containing protein</fullName>
    </recommendedName>
</protein>
<dbReference type="PANTHER" id="PTHR48022">
    <property type="entry name" value="PLASTIDIC GLUCOSE TRANSPORTER 4"/>
    <property type="match status" value="1"/>
</dbReference>
<feature type="transmembrane region" description="Helical" evidence="8">
    <location>
        <begin position="494"/>
        <end position="513"/>
    </location>
</feature>
<name>A0AA39R1V8_9LECA</name>
<feature type="transmembrane region" description="Helical" evidence="8">
    <location>
        <begin position="150"/>
        <end position="171"/>
    </location>
</feature>
<comment type="subcellular location">
    <subcellularLocation>
        <location evidence="1">Membrane</location>
        <topology evidence="1">Multi-pass membrane protein</topology>
    </subcellularLocation>
</comment>
<dbReference type="PROSITE" id="PS50850">
    <property type="entry name" value="MFS"/>
    <property type="match status" value="1"/>
</dbReference>
<dbReference type="Pfam" id="PF00083">
    <property type="entry name" value="Sugar_tr"/>
    <property type="match status" value="1"/>
</dbReference>
<evidence type="ECO:0000256" key="2">
    <source>
        <dbReference type="ARBA" id="ARBA00010992"/>
    </source>
</evidence>
<dbReference type="InterPro" id="IPR005828">
    <property type="entry name" value="MFS_sugar_transport-like"/>
</dbReference>
<dbReference type="InterPro" id="IPR003663">
    <property type="entry name" value="Sugar/inositol_transpt"/>
</dbReference>
<sequence length="602" mass="66893">MCQKTLDAGVEYPLDDVDLPAHFVLWASSPEARFLKGKTVWAKWDVEELKGHKTEIETGSMLTTTMDGLSSFKYTIMSDTTDKSNVETVEDTRRAGTSNGHSKLSGPLLVAAITSVCSSGFLLFGYDQGVMSGVVISHYWLSQMGNPSTIMVSTITALYDVGAVFGAIGAAIVGDKLGRKRTLMLGCTILIIGSILMATCFERIQMMFGRILTGLGIGFITSVTPVYQSEISPAAQRGWQVCCQLTTMLFGLMLAYWINYGFYYQHSSAQWRFPLAFQAVFAVYCIVVTSFLPDTPRWLLRYNSSPEKGTAVLARLRGRPTNHPIVQREKDDILDAIAIESREEGSWLDLFRGAGIAANKRFYLALGIQFMQQMSGINIVTYYAPTLFQTSLGMSQHMALLLGALLQVWYLGVSFVTWYTIDRVGRRKLFISMALGMCFVLVAEAICVGINNKQSAIAAVVFVFFFEACFTWGWMATVWCYPPEILPLKIRAKGAALAAAADFLGNFIVVEITPPALQNIGYKTYIIFAVLNVVNAIVVWAFYPETAGSTLESIDFLFTNTDELDTEKPFYHHLQWSVVYQAKEVMERVHVKRNSISGERLA</sequence>
<reference evidence="10" key="1">
    <citation type="submission" date="2023-03" db="EMBL/GenBank/DDBJ databases">
        <title>Complete genome of Cladonia borealis.</title>
        <authorList>
            <person name="Park H."/>
        </authorList>
    </citation>
    <scope>NUCLEOTIDE SEQUENCE</scope>
    <source>
        <strain evidence="10">ANT050790</strain>
    </source>
</reference>
<dbReference type="PROSITE" id="PS00217">
    <property type="entry name" value="SUGAR_TRANSPORT_2"/>
    <property type="match status" value="1"/>
</dbReference>
<proteinExistence type="inferred from homology"/>